<evidence type="ECO:0000256" key="11">
    <source>
        <dbReference type="ARBA" id="ARBA00037803"/>
    </source>
</evidence>
<dbReference type="InterPro" id="IPR042855">
    <property type="entry name" value="V_SNARE_CC"/>
</dbReference>
<evidence type="ECO:0000256" key="5">
    <source>
        <dbReference type="ARBA" id="ARBA00022692"/>
    </source>
</evidence>
<protein>
    <recommendedName>
        <fullName evidence="15">Vesicle-associated membrane protein 7</fullName>
    </recommendedName>
    <alternativeName>
        <fullName evidence="16">Synaptobrevin-like protein 1</fullName>
    </alternativeName>
</protein>
<evidence type="ECO:0000256" key="8">
    <source>
        <dbReference type="ARBA" id="ARBA00023136"/>
    </source>
</evidence>
<dbReference type="GO" id="GO:0005789">
    <property type="term" value="C:endoplasmic reticulum membrane"/>
    <property type="evidence" value="ECO:0007669"/>
    <property type="project" value="UniProtKB-SubCell"/>
</dbReference>
<proteinExistence type="inferred from homology"/>
<dbReference type="GO" id="GO:0006906">
    <property type="term" value="P:vesicle fusion"/>
    <property type="evidence" value="ECO:0007669"/>
    <property type="project" value="TreeGrafter"/>
</dbReference>
<evidence type="ECO:0000256" key="2">
    <source>
        <dbReference type="ARBA" id="ARBA00008025"/>
    </source>
</evidence>
<organism evidence="20 21">
    <name type="scientific">Phascolarctos cinereus</name>
    <name type="common">Koala</name>
    <dbReference type="NCBI Taxonomy" id="38626"/>
    <lineage>
        <taxon>Eukaryota</taxon>
        <taxon>Metazoa</taxon>
        <taxon>Chordata</taxon>
        <taxon>Craniata</taxon>
        <taxon>Vertebrata</taxon>
        <taxon>Euteleostomi</taxon>
        <taxon>Mammalia</taxon>
        <taxon>Metatheria</taxon>
        <taxon>Diprotodontia</taxon>
        <taxon>Phascolarctidae</taxon>
        <taxon>Phascolarctos</taxon>
    </lineage>
</organism>
<keyword evidence="20" id="KW-1185">Reference proteome</keyword>
<evidence type="ECO:0000313" key="21">
    <source>
        <dbReference type="RefSeq" id="XP_020844050.1"/>
    </source>
</evidence>
<dbReference type="PRINTS" id="PR00219">
    <property type="entry name" value="SYNAPTOBREVN"/>
</dbReference>
<dbReference type="GO" id="GO:0030658">
    <property type="term" value="C:transport vesicle membrane"/>
    <property type="evidence" value="ECO:0007669"/>
    <property type="project" value="UniProtKB-SubCell"/>
</dbReference>
<evidence type="ECO:0000256" key="9">
    <source>
        <dbReference type="ARBA" id="ARBA00034102"/>
    </source>
</evidence>
<dbReference type="GO" id="GO:0031902">
    <property type="term" value="C:late endosome membrane"/>
    <property type="evidence" value="ECO:0007669"/>
    <property type="project" value="UniProtKB-SubCell"/>
</dbReference>
<dbReference type="GO" id="GO:0005794">
    <property type="term" value="C:Golgi apparatus"/>
    <property type="evidence" value="ECO:0007669"/>
    <property type="project" value="UniProtKB-SubCell"/>
</dbReference>
<dbReference type="SUPFAM" id="SSF64356">
    <property type="entry name" value="SNARE-like"/>
    <property type="match status" value="1"/>
</dbReference>
<evidence type="ECO:0000256" key="14">
    <source>
        <dbReference type="ARBA" id="ARBA00037875"/>
    </source>
</evidence>
<dbReference type="PROSITE" id="PS50859">
    <property type="entry name" value="LONGIN"/>
    <property type="match status" value="1"/>
</dbReference>
<dbReference type="Gene3D" id="1.20.5.110">
    <property type="match status" value="1"/>
</dbReference>
<evidence type="ECO:0000256" key="17">
    <source>
        <dbReference type="PROSITE-ProRule" id="PRU00290"/>
    </source>
</evidence>
<dbReference type="PANTHER" id="PTHR21136:SF168">
    <property type="entry name" value="VESICLE-ASSOCIATED MEMBRANE PROTEIN 9"/>
    <property type="match status" value="1"/>
</dbReference>
<evidence type="ECO:0000256" key="4">
    <source>
        <dbReference type="ARBA" id="ARBA00022599"/>
    </source>
</evidence>
<dbReference type="Pfam" id="PF00957">
    <property type="entry name" value="Synaptobrevin"/>
    <property type="match status" value="1"/>
</dbReference>
<keyword evidence="7" id="KW-1133">Transmembrane helix</keyword>
<evidence type="ECO:0000259" key="19">
    <source>
        <dbReference type="PROSITE" id="PS50892"/>
    </source>
</evidence>
<dbReference type="InterPro" id="IPR010908">
    <property type="entry name" value="Longin_dom"/>
</dbReference>
<evidence type="ECO:0000259" key="18">
    <source>
        <dbReference type="PROSITE" id="PS50859"/>
    </source>
</evidence>
<keyword evidence="8" id="KW-0472">Membrane</keyword>
<dbReference type="GO" id="GO:0005765">
    <property type="term" value="C:lysosomal membrane"/>
    <property type="evidence" value="ECO:0007669"/>
    <property type="project" value="UniProtKB-SubCell"/>
</dbReference>
<dbReference type="GeneID" id="110209746"/>
<dbReference type="AlphaFoldDB" id="A0A6P5KET4"/>
<evidence type="ECO:0000256" key="10">
    <source>
        <dbReference type="ARBA" id="ARBA00037801"/>
    </source>
</evidence>
<keyword evidence="4" id="KW-0771">Synaptosome</keyword>
<keyword evidence="6" id="KW-0653">Protein transport</keyword>
<dbReference type="PANTHER" id="PTHR21136">
    <property type="entry name" value="SNARE PROTEINS"/>
    <property type="match status" value="1"/>
</dbReference>
<evidence type="ECO:0000256" key="16">
    <source>
        <dbReference type="ARBA" id="ARBA00042194"/>
    </source>
</evidence>
<dbReference type="RefSeq" id="XP_020844050.1">
    <property type="nucleotide sequence ID" value="XM_020988391.1"/>
</dbReference>
<evidence type="ECO:0000256" key="15">
    <source>
        <dbReference type="ARBA" id="ARBA00039269"/>
    </source>
</evidence>
<dbReference type="GO" id="GO:0030670">
    <property type="term" value="C:phagocytic vesicle membrane"/>
    <property type="evidence" value="ECO:0007669"/>
    <property type="project" value="UniProtKB-SubCell"/>
</dbReference>
<keyword evidence="17" id="KW-0175">Coiled coil</keyword>
<dbReference type="GO" id="GO:0000149">
    <property type="term" value="F:SNARE binding"/>
    <property type="evidence" value="ECO:0007669"/>
    <property type="project" value="TreeGrafter"/>
</dbReference>
<dbReference type="InParanoid" id="A0A6P5KET4"/>
<gene>
    <name evidence="21" type="primary">LOC110209746</name>
</gene>
<sequence length="230" mass="25731">MTITYSCIANGRVILAELALTGGNYQDAVSSVLKLVLLKAEKKTTARIGSYVYHTLLIDGITYLCATDNPLDVTLPSAFLDEVSRTCSENPVMFQESFPPSNAIVADFQQVLGRCMMKHNQSQGEFMISDLKSQVTDVKNSMSQNIDKMLKREEKRNILIDRTDNLQVAEKTVFFTHGLSPFLGSEYTEDFYSTLQASISTILHFLGLKHSKKQQQRLLRRCGGKTTKSS</sequence>
<dbReference type="GO" id="GO:0006887">
    <property type="term" value="P:exocytosis"/>
    <property type="evidence" value="ECO:0007669"/>
    <property type="project" value="TreeGrafter"/>
</dbReference>
<feature type="domain" description="V-SNARE coiled-coil homology" evidence="19">
    <location>
        <begin position="127"/>
        <end position="190"/>
    </location>
</feature>
<dbReference type="GO" id="GO:0015031">
    <property type="term" value="P:protein transport"/>
    <property type="evidence" value="ECO:0007669"/>
    <property type="project" value="UniProtKB-KW"/>
</dbReference>
<evidence type="ECO:0000256" key="12">
    <source>
        <dbReference type="ARBA" id="ARBA00037845"/>
    </source>
</evidence>
<name>A0A6P5KET4_PHACI</name>
<evidence type="ECO:0000256" key="1">
    <source>
        <dbReference type="ARBA" id="ARBA00004163"/>
    </source>
</evidence>
<comment type="subcellular location">
    <subcellularLocation>
        <location evidence="14">Cytoplasmic vesicle</location>
        <location evidence="14">Phagosome membrane</location>
        <topology evidence="14">Single-pass type IV membrane protein</topology>
    </subcellularLocation>
    <subcellularLocation>
        <location evidence="11">Cytoplasmic vesicle</location>
        <location evidence="11">Secretory vesicle membrane</location>
        <topology evidence="11">Single-pass type IV membrane protein</topology>
    </subcellularLocation>
    <subcellularLocation>
        <location evidence="1">Endoplasmic reticulum membrane</location>
        <topology evidence="1">Single-pass type IV membrane protein</topology>
    </subcellularLocation>
    <subcellularLocation>
        <location evidence="10">Golgi apparatus</location>
        <location evidence="10">trans-Golgi network membrane</location>
        <topology evidence="10">Single-pass type IV membrane protein</topology>
    </subcellularLocation>
    <subcellularLocation>
        <location evidence="12">Late endosome membrane</location>
        <topology evidence="12">Single-pass type IV membrane protein</topology>
    </subcellularLocation>
    <subcellularLocation>
        <location evidence="13">Lysosome membrane</location>
        <topology evidence="13">Single-pass type IV membrane protein</topology>
    </subcellularLocation>
    <subcellularLocation>
        <location evidence="9">Synapse</location>
        <location evidence="9">Synaptosome</location>
    </subcellularLocation>
</comment>
<keyword evidence="5" id="KW-0812">Transmembrane</keyword>
<evidence type="ECO:0000256" key="13">
    <source>
        <dbReference type="ARBA" id="ARBA00037863"/>
    </source>
</evidence>
<evidence type="ECO:0000256" key="6">
    <source>
        <dbReference type="ARBA" id="ARBA00022927"/>
    </source>
</evidence>
<dbReference type="SUPFAM" id="SSF58038">
    <property type="entry name" value="SNARE fusion complex"/>
    <property type="match status" value="1"/>
</dbReference>
<dbReference type="Gene3D" id="3.30.450.50">
    <property type="entry name" value="Longin domain"/>
    <property type="match status" value="1"/>
</dbReference>
<keyword evidence="4" id="KW-0770">Synapse</keyword>
<dbReference type="InterPro" id="IPR001388">
    <property type="entry name" value="Synaptobrevin-like"/>
</dbReference>
<dbReference type="InterPro" id="IPR051097">
    <property type="entry name" value="Synaptobrevin-like_transport"/>
</dbReference>
<keyword evidence="3" id="KW-0813">Transport</keyword>
<dbReference type="GO" id="GO:0031201">
    <property type="term" value="C:SNARE complex"/>
    <property type="evidence" value="ECO:0007669"/>
    <property type="project" value="TreeGrafter"/>
</dbReference>
<evidence type="ECO:0000256" key="3">
    <source>
        <dbReference type="ARBA" id="ARBA00022448"/>
    </source>
</evidence>
<comment type="similarity">
    <text evidence="2">Belongs to the synaptobrevin family.</text>
</comment>
<feature type="domain" description="Longin" evidence="18">
    <location>
        <begin position="2"/>
        <end position="83"/>
    </location>
</feature>
<evidence type="ECO:0000313" key="20">
    <source>
        <dbReference type="Proteomes" id="UP000515140"/>
    </source>
</evidence>
<accession>A0A6P5KET4</accession>
<dbReference type="GO" id="GO:0005484">
    <property type="term" value="F:SNAP receptor activity"/>
    <property type="evidence" value="ECO:0007669"/>
    <property type="project" value="TreeGrafter"/>
</dbReference>
<reference evidence="21" key="1">
    <citation type="submission" date="2025-08" db="UniProtKB">
        <authorList>
            <consortium name="RefSeq"/>
        </authorList>
    </citation>
    <scope>IDENTIFICATION</scope>
    <source>
        <tissue evidence="21">Spleen</tissue>
    </source>
</reference>
<dbReference type="InterPro" id="IPR011012">
    <property type="entry name" value="Longin-like_dom_sf"/>
</dbReference>
<dbReference type="GO" id="GO:0045202">
    <property type="term" value="C:synapse"/>
    <property type="evidence" value="ECO:0007669"/>
    <property type="project" value="UniProtKB-SubCell"/>
</dbReference>
<dbReference type="Proteomes" id="UP000515140">
    <property type="component" value="Unplaced"/>
</dbReference>
<dbReference type="KEGG" id="pcw:110209746"/>
<evidence type="ECO:0000256" key="7">
    <source>
        <dbReference type="ARBA" id="ARBA00022989"/>
    </source>
</evidence>
<dbReference type="PROSITE" id="PS50892">
    <property type="entry name" value="V_SNARE"/>
    <property type="match status" value="1"/>
</dbReference>
<dbReference type="GO" id="GO:0043005">
    <property type="term" value="C:neuron projection"/>
    <property type="evidence" value="ECO:0007669"/>
    <property type="project" value="UniProtKB-KW"/>
</dbReference>